<evidence type="ECO:0000256" key="11">
    <source>
        <dbReference type="ARBA" id="ARBA00026011"/>
    </source>
</evidence>
<name>A0A8J7W6U3_9EURY</name>
<evidence type="ECO:0000256" key="1">
    <source>
        <dbReference type="ARBA" id="ARBA00001966"/>
    </source>
</evidence>
<dbReference type="GO" id="GO:0051539">
    <property type="term" value="F:4 iron, 4 sulfur cluster binding"/>
    <property type="evidence" value="ECO:0007669"/>
    <property type="project" value="UniProtKB-KW"/>
</dbReference>
<dbReference type="Pfam" id="PF02943">
    <property type="entry name" value="FeThRed_B"/>
    <property type="match status" value="1"/>
</dbReference>
<evidence type="ECO:0000256" key="9">
    <source>
        <dbReference type="ARBA" id="ARBA00023014"/>
    </source>
</evidence>
<comment type="similarity">
    <text evidence="3">Belongs to the ferredoxin thioredoxin reductase beta subunit family.</text>
</comment>
<evidence type="ECO:0000256" key="7">
    <source>
        <dbReference type="ARBA" id="ARBA00023002"/>
    </source>
</evidence>
<dbReference type="PANTHER" id="PTHR35113:SF1">
    <property type="entry name" value="FERREDOXIN-THIOREDOXIN REDUCTASE CATALYTIC CHAIN, CHLOROPLASTIC"/>
    <property type="match status" value="1"/>
</dbReference>
<evidence type="ECO:0000256" key="4">
    <source>
        <dbReference type="ARBA" id="ARBA00012358"/>
    </source>
</evidence>
<dbReference type="Gene3D" id="3.90.460.10">
    <property type="entry name" value="Ferredoxin thioredoxin reductase catalytic beta subunit"/>
    <property type="match status" value="1"/>
</dbReference>
<dbReference type="OrthoDB" id="45654at2157"/>
<comment type="catalytic activity">
    <reaction evidence="13">
        <text>[thioredoxin]-disulfide + 2 reduced [2Fe-2S]-[ferredoxin] + 2 H(+) = [thioredoxin]-dithiol + 2 oxidized [2Fe-2S]-[ferredoxin]</text>
        <dbReference type="Rhea" id="RHEA:42336"/>
        <dbReference type="Rhea" id="RHEA-COMP:10000"/>
        <dbReference type="Rhea" id="RHEA-COMP:10001"/>
        <dbReference type="Rhea" id="RHEA-COMP:10698"/>
        <dbReference type="Rhea" id="RHEA-COMP:10700"/>
        <dbReference type="ChEBI" id="CHEBI:15378"/>
        <dbReference type="ChEBI" id="CHEBI:29950"/>
        <dbReference type="ChEBI" id="CHEBI:33737"/>
        <dbReference type="ChEBI" id="CHEBI:33738"/>
        <dbReference type="ChEBI" id="CHEBI:50058"/>
        <dbReference type="EC" id="1.8.7.2"/>
    </reaction>
</comment>
<keyword evidence="15" id="KW-1185">Reference proteome</keyword>
<organism evidence="14 15">
    <name type="scientific">Methanocalculus chunghsingensis</name>
    <dbReference type="NCBI Taxonomy" id="156457"/>
    <lineage>
        <taxon>Archaea</taxon>
        <taxon>Methanobacteriati</taxon>
        <taxon>Methanobacteriota</taxon>
        <taxon>Stenosarchaea group</taxon>
        <taxon>Methanomicrobia</taxon>
        <taxon>Methanomicrobiales</taxon>
        <taxon>Methanocalculaceae</taxon>
        <taxon>Methanocalculus</taxon>
    </lineage>
</organism>
<accession>A0A8J7W6U3</accession>
<sequence length="91" mass="10547">MDELEAARLIRDWAKRYAETNGLKLNPDAKQLDAVIRGLARKMVRHGERYCPCRIMTGDPDVDAKIICPCIYHMDEIRGDGHCHCNLFFRE</sequence>
<evidence type="ECO:0000256" key="10">
    <source>
        <dbReference type="ARBA" id="ARBA00023157"/>
    </source>
</evidence>
<evidence type="ECO:0000256" key="6">
    <source>
        <dbReference type="ARBA" id="ARBA00022723"/>
    </source>
</evidence>
<keyword evidence="6" id="KW-0479">Metal-binding</keyword>
<gene>
    <name evidence="14" type="ORF">RJ53_08080</name>
</gene>
<dbReference type="SUPFAM" id="SSF57662">
    <property type="entry name" value="Ferredoxin thioredoxin reductase (FTR), catalytic beta chain"/>
    <property type="match status" value="1"/>
</dbReference>
<dbReference type="EMBL" id="JWHL01000013">
    <property type="protein sequence ID" value="MBR1369454.1"/>
    <property type="molecule type" value="Genomic_DNA"/>
</dbReference>
<dbReference type="InterPro" id="IPR036644">
    <property type="entry name" value="FTR_bsu_sf"/>
</dbReference>
<dbReference type="RefSeq" id="WP_211531160.1">
    <property type="nucleotide sequence ID" value="NZ_JWHL01000013.1"/>
</dbReference>
<protein>
    <recommendedName>
        <fullName evidence="4">ferredoxin:thioredoxin reductase</fullName>
        <ecNumber evidence="4">1.8.7.2</ecNumber>
    </recommendedName>
    <alternativeName>
        <fullName evidence="12">Ferredoxin-thioredoxin reductase subunit B</fullName>
    </alternativeName>
</protein>
<dbReference type="GO" id="GO:0016730">
    <property type="term" value="F:oxidoreductase activity, acting on iron-sulfur proteins as donors"/>
    <property type="evidence" value="ECO:0007669"/>
    <property type="project" value="InterPro"/>
</dbReference>
<evidence type="ECO:0000256" key="12">
    <source>
        <dbReference type="ARBA" id="ARBA00030295"/>
    </source>
</evidence>
<proteinExistence type="inferred from homology"/>
<reference evidence="14" key="1">
    <citation type="submission" date="2014-12" db="EMBL/GenBank/DDBJ databases">
        <authorList>
            <person name="Huang H.-H."/>
            <person name="Chen S.-C."/>
            <person name="Lai M.-C."/>
        </authorList>
    </citation>
    <scope>NUCLEOTIDE SEQUENCE</scope>
    <source>
        <strain evidence="14">K1F9705b</strain>
    </source>
</reference>
<keyword evidence="10" id="KW-1015">Disulfide bond</keyword>
<dbReference type="Proteomes" id="UP000730161">
    <property type="component" value="Unassembled WGS sequence"/>
</dbReference>
<comment type="cofactor">
    <cofactor evidence="1">
        <name>[4Fe-4S] cluster</name>
        <dbReference type="ChEBI" id="CHEBI:49883"/>
    </cofactor>
</comment>
<keyword evidence="9" id="KW-0411">Iron-sulfur</keyword>
<dbReference type="InterPro" id="IPR004209">
    <property type="entry name" value="FTR_bsu"/>
</dbReference>
<dbReference type="PANTHER" id="PTHR35113">
    <property type="entry name" value="FERREDOXIN-THIOREDOXIN REDUCTASE CATALYTIC CHAIN, CHLOROPLASTIC"/>
    <property type="match status" value="1"/>
</dbReference>
<evidence type="ECO:0000256" key="13">
    <source>
        <dbReference type="ARBA" id="ARBA00048150"/>
    </source>
</evidence>
<comment type="subunit">
    <text evidence="11">Heterodimer of subunit A (variable subunit) and subunit B (catalytic subunit). Heterodimeric FTR forms a complex with ferredoxin and thioredoxin.</text>
</comment>
<keyword evidence="5" id="KW-0004">4Fe-4S</keyword>
<evidence type="ECO:0000256" key="2">
    <source>
        <dbReference type="ARBA" id="ARBA00003945"/>
    </source>
</evidence>
<evidence type="ECO:0000256" key="5">
    <source>
        <dbReference type="ARBA" id="ARBA00022485"/>
    </source>
</evidence>
<evidence type="ECO:0000256" key="8">
    <source>
        <dbReference type="ARBA" id="ARBA00023004"/>
    </source>
</evidence>
<evidence type="ECO:0000313" key="14">
    <source>
        <dbReference type="EMBL" id="MBR1369454.1"/>
    </source>
</evidence>
<dbReference type="GO" id="GO:0046872">
    <property type="term" value="F:metal ion binding"/>
    <property type="evidence" value="ECO:0007669"/>
    <property type="project" value="UniProtKB-KW"/>
</dbReference>
<evidence type="ECO:0000256" key="3">
    <source>
        <dbReference type="ARBA" id="ARBA00007941"/>
    </source>
</evidence>
<dbReference type="AlphaFoldDB" id="A0A8J7W6U3"/>
<keyword evidence="7" id="KW-0560">Oxidoreductase</keyword>
<dbReference type="EC" id="1.8.7.2" evidence="4"/>
<comment type="caution">
    <text evidence="14">The sequence shown here is derived from an EMBL/GenBank/DDBJ whole genome shotgun (WGS) entry which is preliminary data.</text>
</comment>
<evidence type="ECO:0000313" key="15">
    <source>
        <dbReference type="Proteomes" id="UP000730161"/>
    </source>
</evidence>
<keyword evidence="8" id="KW-0408">Iron</keyword>
<comment type="function">
    <text evidence="2">Catalytic subunit of the ferredoxin-thioredoxin reductase (FTR), which catalyzes the two-electron reduction of thioredoxins by the electrons provided by reduced ferredoxin.</text>
</comment>